<name>M6QUN1_9LEPT</name>
<evidence type="ECO:0000313" key="2">
    <source>
        <dbReference type="Proteomes" id="UP000012118"/>
    </source>
</evidence>
<accession>M6QUN1</accession>
<reference evidence="1 2" key="1">
    <citation type="submission" date="2013-01" db="EMBL/GenBank/DDBJ databases">
        <authorList>
            <person name="Harkins D.M."/>
            <person name="Durkin A.S."/>
            <person name="Brinkac L.M."/>
            <person name="Haft D.H."/>
            <person name="Selengut J.D."/>
            <person name="Sanka R."/>
            <person name="DePew J."/>
            <person name="Purushe J."/>
            <person name="Chanthongthip A."/>
            <person name="Lattana O."/>
            <person name="Phetsouvanh R."/>
            <person name="Newton P.N."/>
            <person name="Vinetz J.M."/>
            <person name="Sutton G.G."/>
            <person name="Nierman W.C."/>
            <person name="Fouts D.E."/>
        </authorList>
    </citation>
    <scope>NUCLEOTIDE SEQUENCE [LARGE SCALE GENOMIC DNA]</scope>
    <source>
        <strain evidence="1 2">UI 13098</strain>
    </source>
</reference>
<evidence type="ECO:0000313" key="1">
    <source>
        <dbReference type="EMBL" id="EMN92487.1"/>
    </source>
</evidence>
<keyword evidence="2" id="KW-1185">Reference proteome</keyword>
<dbReference type="Proteomes" id="UP000012118">
    <property type="component" value="Unassembled WGS sequence"/>
</dbReference>
<sequence>MSQNVGTIAVIAGILIRSNGFGTDRILSLKTIQHNVFLNSNLAPEGS</sequence>
<dbReference type="AlphaFoldDB" id="M6QUN1"/>
<gene>
    <name evidence="1" type="ORF">LEP1GSC108_0289</name>
</gene>
<dbReference type="EMBL" id="AHNU02000008">
    <property type="protein sequence ID" value="EMN92487.1"/>
    <property type="molecule type" value="Genomic_DNA"/>
</dbReference>
<proteinExistence type="predicted"/>
<organism evidence="1 2">
    <name type="scientific">Leptospira weilii str. UI 13098</name>
    <dbReference type="NCBI Taxonomy" id="1088542"/>
    <lineage>
        <taxon>Bacteria</taxon>
        <taxon>Pseudomonadati</taxon>
        <taxon>Spirochaetota</taxon>
        <taxon>Spirochaetia</taxon>
        <taxon>Leptospirales</taxon>
        <taxon>Leptospiraceae</taxon>
        <taxon>Leptospira</taxon>
    </lineage>
</organism>
<protein>
    <submittedName>
        <fullName evidence="1">Uncharacterized protein</fullName>
    </submittedName>
</protein>
<comment type="caution">
    <text evidence="1">The sequence shown here is derived from an EMBL/GenBank/DDBJ whole genome shotgun (WGS) entry which is preliminary data.</text>
</comment>